<dbReference type="Proteomes" id="UP000054097">
    <property type="component" value="Unassembled WGS sequence"/>
</dbReference>
<dbReference type="AlphaFoldDB" id="A0A0C3BDX1"/>
<feature type="transmembrane region" description="Helical" evidence="3">
    <location>
        <begin position="136"/>
        <end position="158"/>
    </location>
</feature>
<dbReference type="HOGENOM" id="CLU_019533_1_0_1"/>
<dbReference type="GO" id="GO:0004553">
    <property type="term" value="F:hydrolase activity, hydrolyzing O-glycosyl compounds"/>
    <property type="evidence" value="ECO:0007669"/>
    <property type="project" value="InterPro"/>
</dbReference>
<comment type="similarity">
    <text evidence="1">Belongs to the glycosyl hydrolase 16 family.</text>
</comment>
<feature type="region of interest" description="Disordered" evidence="2">
    <location>
        <begin position="1"/>
        <end position="64"/>
    </location>
</feature>
<dbReference type="OrthoDB" id="4781at2759"/>
<dbReference type="InterPro" id="IPR050546">
    <property type="entry name" value="Glycosyl_Hydrlase_16"/>
</dbReference>
<name>A0A0C3BDX1_SERVB</name>
<dbReference type="InterPro" id="IPR013320">
    <property type="entry name" value="ConA-like_dom_sf"/>
</dbReference>
<feature type="compositionally biased region" description="Polar residues" evidence="2">
    <location>
        <begin position="1"/>
        <end position="40"/>
    </location>
</feature>
<dbReference type="SUPFAM" id="SSF49899">
    <property type="entry name" value="Concanavalin A-like lectins/glucanases"/>
    <property type="match status" value="1"/>
</dbReference>
<evidence type="ECO:0000313" key="6">
    <source>
        <dbReference type="Proteomes" id="UP000054097"/>
    </source>
</evidence>
<protein>
    <submittedName>
        <fullName evidence="5">Glycoside hydrolase family 16 protein</fullName>
    </submittedName>
</protein>
<accession>A0A0C3BDX1</accession>
<dbReference type="GO" id="GO:0005975">
    <property type="term" value="P:carbohydrate metabolic process"/>
    <property type="evidence" value="ECO:0007669"/>
    <property type="project" value="InterPro"/>
</dbReference>
<reference evidence="5 6" key="1">
    <citation type="submission" date="2014-04" db="EMBL/GenBank/DDBJ databases">
        <authorList>
            <consortium name="DOE Joint Genome Institute"/>
            <person name="Kuo A."/>
            <person name="Zuccaro A."/>
            <person name="Kohler A."/>
            <person name="Nagy L.G."/>
            <person name="Floudas D."/>
            <person name="Copeland A."/>
            <person name="Barry K.W."/>
            <person name="Cichocki N."/>
            <person name="Veneault-Fourrey C."/>
            <person name="LaButti K."/>
            <person name="Lindquist E.A."/>
            <person name="Lipzen A."/>
            <person name="Lundell T."/>
            <person name="Morin E."/>
            <person name="Murat C."/>
            <person name="Sun H."/>
            <person name="Tunlid A."/>
            <person name="Henrissat B."/>
            <person name="Grigoriev I.V."/>
            <person name="Hibbett D.S."/>
            <person name="Martin F."/>
            <person name="Nordberg H.P."/>
            <person name="Cantor M.N."/>
            <person name="Hua S.X."/>
        </authorList>
    </citation>
    <scope>NUCLEOTIDE SEQUENCE [LARGE SCALE GENOMIC DNA]</scope>
    <source>
        <strain evidence="5 6">MAFF 305830</strain>
    </source>
</reference>
<evidence type="ECO:0000256" key="2">
    <source>
        <dbReference type="SAM" id="MobiDB-lite"/>
    </source>
</evidence>
<sequence>MTHSPSSNSIHQRRSGNNNNATGNPMSRPGTTQSHLSANQNGGGDMLTFAPRARDPPPASFMGPPRIGSMASRDSAFAAPPVRQQTPSINDPGYRAKPVKAIPFKSTALQRDEDGNTNISKPWLEKKDPYIKISYFVTWSLFLLLGLGGSALAIFLSWRAFPKIPNYCIVLDENFDSLNRDVWSHEIDLGGFGNHQFDMTTDSEANSYVKDGSLYITPTLTADTVGYDQILDGTMYNLTGCTNTIIDQTTNASIPNPDACGVISNRTTGTMIPPVMSARLTTKGKYNINYGKVTVRAKLPRGDWLWPAIWMLPEENFYGEWPMSGEIDIMEARGNDKQYPAQGRDYVRGSLNWGPTTFLNAVYKTYGWWFERRQSFDQGFHEYTLEWTPDFMWIYVDSRLHRSLDLSFDKPFFDRGNFPAVVTNVTSGLQSVLQNPWQGRPNSAPFDRSFYLILNVAVGGTNGWFPDGAGNKPWIDNSKTAMLDFWTKRDDWLPTWGEGDDHSMIVDSVKMYQICPSN</sequence>
<organism evidence="5 6">
    <name type="scientific">Serendipita vermifera MAFF 305830</name>
    <dbReference type="NCBI Taxonomy" id="933852"/>
    <lineage>
        <taxon>Eukaryota</taxon>
        <taxon>Fungi</taxon>
        <taxon>Dikarya</taxon>
        <taxon>Basidiomycota</taxon>
        <taxon>Agaricomycotina</taxon>
        <taxon>Agaricomycetes</taxon>
        <taxon>Sebacinales</taxon>
        <taxon>Serendipitaceae</taxon>
        <taxon>Serendipita</taxon>
    </lineage>
</organism>
<evidence type="ECO:0000313" key="5">
    <source>
        <dbReference type="EMBL" id="KIM29616.1"/>
    </source>
</evidence>
<keyword evidence="5" id="KW-0378">Hydrolase</keyword>
<dbReference type="PANTHER" id="PTHR10963">
    <property type="entry name" value="GLYCOSYL HYDROLASE-RELATED"/>
    <property type="match status" value="1"/>
</dbReference>
<keyword evidence="3" id="KW-0812">Transmembrane</keyword>
<proteinExistence type="inferred from homology"/>
<gene>
    <name evidence="5" type="ORF">M408DRAFT_328833</name>
</gene>
<dbReference type="PANTHER" id="PTHR10963:SF55">
    <property type="entry name" value="GLYCOSIDE HYDROLASE FAMILY 16 PROTEIN"/>
    <property type="match status" value="1"/>
</dbReference>
<dbReference type="EMBL" id="KN824288">
    <property type="protein sequence ID" value="KIM29616.1"/>
    <property type="molecule type" value="Genomic_DNA"/>
</dbReference>
<evidence type="ECO:0000256" key="3">
    <source>
        <dbReference type="SAM" id="Phobius"/>
    </source>
</evidence>
<evidence type="ECO:0000256" key="1">
    <source>
        <dbReference type="ARBA" id="ARBA00006865"/>
    </source>
</evidence>
<keyword evidence="3" id="KW-1133">Transmembrane helix</keyword>
<feature type="domain" description="GH16" evidence="4">
    <location>
        <begin position="156"/>
        <end position="517"/>
    </location>
</feature>
<dbReference type="InterPro" id="IPR000757">
    <property type="entry name" value="Beta-glucanase-like"/>
</dbReference>
<dbReference type="PROSITE" id="PS51762">
    <property type="entry name" value="GH16_2"/>
    <property type="match status" value="1"/>
</dbReference>
<dbReference type="Gene3D" id="2.60.120.200">
    <property type="match status" value="1"/>
</dbReference>
<evidence type="ECO:0000259" key="4">
    <source>
        <dbReference type="PROSITE" id="PS51762"/>
    </source>
</evidence>
<reference evidence="6" key="2">
    <citation type="submission" date="2015-01" db="EMBL/GenBank/DDBJ databases">
        <title>Evolutionary Origins and Diversification of the Mycorrhizal Mutualists.</title>
        <authorList>
            <consortium name="DOE Joint Genome Institute"/>
            <consortium name="Mycorrhizal Genomics Consortium"/>
            <person name="Kohler A."/>
            <person name="Kuo A."/>
            <person name="Nagy L.G."/>
            <person name="Floudas D."/>
            <person name="Copeland A."/>
            <person name="Barry K.W."/>
            <person name="Cichocki N."/>
            <person name="Veneault-Fourrey C."/>
            <person name="LaButti K."/>
            <person name="Lindquist E.A."/>
            <person name="Lipzen A."/>
            <person name="Lundell T."/>
            <person name="Morin E."/>
            <person name="Murat C."/>
            <person name="Riley R."/>
            <person name="Ohm R."/>
            <person name="Sun H."/>
            <person name="Tunlid A."/>
            <person name="Henrissat B."/>
            <person name="Grigoriev I.V."/>
            <person name="Hibbett D.S."/>
            <person name="Martin F."/>
        </authorList>
    </citation>
    <scope>NUCLEOTIDE SEQUENCE [LARGE SCALE GENOMIC DNA]</scope>
    <source>
        <strain evidence="6">MAFF 305830</strain>
    </source>
</reference>
<dbReference type="STRING" id="933852.A0A0C3BDX1"/>
<keyword evidence="3" id="KW-0472">Membrane</keyword>
<keyword evidence="6" id="KW-1185">Reference proteome</keyword>
<dbReference type="Pfam" id="PF00722">
    <property type="entry name" value="Glyco_hydro_16"/>
    <property type="match status" value="1"/>
</dbReference>